<dbReference type="InterPro" id="IPR036875">
    <property type="entry name" value="Znf_CCHC_sf"/>
</dbReference>
<comment type="caution">
    <text evidence="4">The sequence shown here is derived from an EMBL/GenBank/DDBJ whole genome shotgun (WGS) entry which is preliminary data.</text>
</comment>
<keyword evidence="5" id="KW-1185">Reference proteome</keyword>
<evidence type="ECO:0000256" key="2">
    <source>
        <dbReference type="SAM" id="MobiDB-lite"/>
    </source>
</evidence>
<dbReference type="Gene3D" id="4.10.60.10">
    <property type="entry name" value="Zinc finger, CCHC-type"/>
    <property type="match status" value="1"/>
</dbReference>
<dbReference type="Proteomes" id="UP001189429">
    <property type="component" value="Unassembled WGS sequence"/>
</dbReference>
<dbReference type="InterPro" id="IPR001878">
    <property type="entry name" value="Znf_CCHC"/>
</dbReference>
<sequence>MQQMQQQMTEMQAQLKSTTAASSRDPQPTLAVDTRVIGKPREFDGEKDWKDWSIVMRSYAACCHEQLGTLMRTAELSEDRVDNVHLSPADRQFSTQLFYMLVMVCRGSALTRVVNQGTTEGLLAWRALCQHHEPSSAARHASLRLDLLSFNFDGDTTARLEQFERDVHRYELSSSLLLDDAIKVGIVLRQLPDGALKQHLVLNMDRFDTWTKIRTEIEAVRRAQQAASHGARPMDVDTLALLRQVPEDELTRQLAAMGFQVKGKGKTGGGKGRDKAPTTNCPICDKPGHWKKDCWYNPANKGAGSGKGAPPKGGKGKDAKDKSKANNTKKKCWNCGETGHLREECKKPKKVHSIEEVVDDQGGSLGHLFLPLSAVNLAGVSSEKGRTMRVGIDSGAAVTAVPDCHCKGYPLYKNTPGTGRSYESAAGEKILDRGLRARACKVKKPLLSVYDMCKAGQMVVFDFDSNGNDRSHAIHKATGEKTNFQLRNRVRELDLEVVPHGQAEKIATKMLDDQKQQSKKVQDEAAKLQDLCPFEGQEDNSEKDQSLEMHPVEGDPAVPQAAFGQSLPGNPNVPGAADEPHDMDAEQPTLRPRRAPAEPTQAERDAHECAGHMPYRSWCRACVAGHGRADQHHPVPGDPRGVPVVACGYGYLERREDCPPGGSPSPILVTKDGSRPGAVTADVLPCKGTGDPACVPALLRAYVAAGHHKFIARSDGEPAIVDLKSRAVATARARHSMGVILEETPEGDSQANGLIESAVRDVKATARTLRFAAQELHGSSIGPKHPILPWLVRFAGDVITRGQRGADGMAPYQRRTGRVYSGLFVNIVERNNELFIATRDGDKRAKAVQRFAAAERADADLLANIRGTPWQPIPSVGLDVVPTVIYADPVVSEDALPPGPAPGQPAPSGRQVYIRRHVELQRHGFTEGCAGCDTARAGTAARPHSAACRDRIEQAMMADEAGRPRITEAFLRRGDAVAAGSPAPGDAVAAGSPAPGGTVAAGSSAPSAPAVAGIPAPVDPAAAVSPAPEVPMEASAPSPAVLAAGSTARGRLEAAGSSAPSGMAVRRPAEVPLEGASPPRRARRGADVEIGGVDLTSESTHFLGELSSVLSSFGVCRTGVAGVFGPGRFTSRSSAFDPPPGTAMDVRSGYDFTQAAERERARETRQRERPALLVGSPPNVALSAMQGLAPDSQEWKQKLAEGLTHLEFVCDLYKDQMKDGLFFLHEHSASSASWDLWMVQEIAGMEGVRTVLGDQCPYGLWSVDLYGPAFVQKATRWFTNSAAIARAVGSRCTNRGCPDNARKHRHCQLIENPRTWRGRERYPLKLATAILEGLWGELNAKHVLFSFEAGAHVDEPDAWDIHPEWYGHVVDATTGVKLDAVLVSKARGEEMDFLSGLGAYSYDTVDRCIEETGRRPMPTGWVDVNKGQPDAPQVRSRLVVKETRYHTNLDTSGGSSFSQTPPYEALRMLCSCQMTPASQMQVDYVIIFIDITRAHPHCKMRRKVWVVLPPEDPEAAEPGARGLLERSLCGLRDAGQSFELLVRETMEALCFKAGLWCGVVFFHEQRQIQAYVCGDNFVARGSRAEVRWFHESLSVHMWAKVEGILGPDPSRGDSLEVVCLNRVFRYVSAAGNEPERIEIEADARHVEILLHQAGLSAGRSVPLNTPGAAAKDVDVGGPLGAEAATLFRSMTTRAQYLSEDRPDIRFACKEIARFMAEPCELGAKMLKRLCRYLLGVPRLVQRMERQEVPTFMDGISDADFAGCSRTRKSTSCHAIKMGSHTIRFASATQSVIAQSSGESEYYSLVRCASALIGMGNLMRDLGRELPLRLLGDATAASGMACRRGAGRVRHIEVGTLWLQQIITGEKMVLGRRPGKENEADLGTKHLALRELWECLARLGFVAMGGRSEKSLRASIAHLGLKLEVAAMAGGECDLDKTRQALCARCPAGAIRELGGAKGRRSDQRAGLYDETEEPDGDGIHEAHERSDIAEIADQLTSLTDKGDSILLGEAGGSGGSEAAAGEGDAGPVKRPAGWGAIGAAPALGPGQPPSAPHVWDIGPSPRAPLAKAARAAMLPPPAGAT</sequence>
<evidence type="ECO:0000256" key="1">
    <source>
        <dbReference type="PROSITE-ProRule" id="PRU00047"/>
    </source>
</evidence>
<dbReference type="PANTHER" id="PTHR11439:SF463">
    <property type="entry name" value="REVERSE TRANSCRIPTASE TY1_COPIA-TYPE DOMAIN-CONTAINING PROTEIN"/>
    <property type="match status" value="1"/>
</dbReference>
<dbReference type="Pfam" id="PF00098">
    <property type="entry name" value="zf-CCHC"/>
    <property type="match status" value="1"/>
</dbReference>
<organism evidence="4 5">
    <name type="scientific">Prorocentrum cordatum</name>
    <dbReference type="NCBI Taxonomy" id="2364126"/>
    <lineage>
        <taxon>Eukaryota</taxon>
        <taxon>Sar</taxon>
        <taxon>Alveolata</taxon>
        <taxon>Dinophyceae</taxon>
        <taxon>Prorocentrales</taxon>
        <taxon>Prorocentraceae</taxon>
        <taxon>Prorocentrum</taxon>
    </lineage>
</organism>
<feature type="compositionally biased region" description="Basic and acidic residues" evidence="2">
    <location>
        <begin position="315"/>
        <end position="324"/>
    </location>
</feature>
<evidence type="ECO:0000313" key="4">
    <source>
        <dbReference type="EMBL" id="CAK0861379.1"/>
    </source>
</evidence>
<keyword evidence="1" id="KW-0863">Zinc-finger</keyword>
<dbReference type="EMBL" id="CAUYUJ010016060">
    <property type="protein sequence ID" value="CAK0861379.1"/>
    <property type="molecule type" value="Genomic_DNA"/>
</dbReference>
<evidence type="ECO:0000313" key="5">
    <source>
        <dbReference type="Proteomes" id="UP001189429"/>
    </source>
</evidence>
<feature type="region of interest" description="Disordered" evidence="2">
    <location>
        <begin position="301"/>
        <end position="325"/>
    </location>
</feature>
<feature type="region of interest" description="Disordered" evidence="2">
    <location>
        <begin position="2003"/>
        <end position="2061"/>
    </location>
</feature>
<feature type="region of interest" description="Disordered" evidence="2">
    <location>
        <begin position="535"/>
        <end position="599"/>
    </location>
</feature>
<feature type="region of interest" description="Disordered" evidence="2">
    <location>
        <begin position="1"/>
        <end position="36"/>
    </location>
</feature>
<dbReference type="PANTHER" id="PTHR11439">
    <property type="entry name" value="GAG-POL-RELATED RETROTRANSPOSON"/>
    <property type="match status" value="1"/>
</dbReference>
<name>A0ABN9USD3_9DINO</name>
<feature type="region of interest" description="Disordered" evidence="2">
    <location>
        <begin position="979"/>
        <end position="1006"/>
    </location>
</feature>
<accession>A0ABN9USD3</accession>
<dbReference type="SMART" id="SM00343">
    <property type="entry name" value="ZnF_C2HC"/>
    <property type="match status" value="2"/>
</dbReference>
<feature type="region of interest" description="Disordered" evidence="2">
    <location>
        <begin position="1955"/>
        <end position="1980"/>
    </location>
</feature>
<dbReference type="PROSITE" id="PS50158">
    <property type="entry name" value="ZF_CCHC"/>
    <property type="match status" value="1"/>
</dbReference>
<dbReference type="CDD" id="cd09272">
    <property type="entry name" value="RNase_HI_RT_Ty1"/>
    <property type="match status" value="1"/>
</dbReference>
<feature type="compositionally biased region" description="Basic and acidic residues" evidence="2">
    <location>
        <begin position="540"/>
        <end position="553"/>
    </location>
</feature>
<dbReference type="SUPFAM" id="SSF57756">
    <property type="entry name" value="Retrovirus zinc finger-like domains"/>
    <property type="match status" value="2"/>
</dbReference>
<feature type="compositionally biased region" description="Low complexity" evidence="2">
    <location>
        <begin position="2016"/>
        <end position="2045"/>
    </location>
</feature>
<gene>
    <name evidence="4" type="ORF">PCOR1329_LOCUS50075</name>
</gene>
<evidence type="ECO:0000259" key="3">
    <source>
        <dbReference type="PROSITE" id="PS50158"/>
    </source>
</evidence>
<feature type="compositionally biased region" description="Low complexity" evidence="2">
    <location>
        <begin position="1"/>
        <end position="14"/>
    </location>
</feature>
<feature type="compositionally biased region" description="Polar residues" evidence="2">
    <location>
        <begin position="15"/>
        <end position="26"/>
    </location>
</feature>
<feature type="compositionally biased region" description="Gly residues" evidence="2">
    <location>
        <begin position="303"/>
        <end position="313"/>
    </location>
</feature>
<keyword evidence="1" id="KW-0862">Zinc</keyword>
<feature type="domain" description="CCHC-type" evidence="3">
    <location>
        <begin position="331"/>
        <end position="347"/>
    </location>
</feature>
<proteinExistence type="predicted"/>
<reference evidence="4" key="1">
    <citation type="submission" date="2023-10" db="EMBL/GenBank/DDBJ databases">
        <authorList>
            <person name="Chen Y."/>
            <person name="Shah S."/>
            <person name="Dougan E. K."/>
            <person name="Thang M."/>
            <person name="Chan C."/>
        </authorList>
    </citation>
    <scope>NUCLEOTIDE SEQUENCE [LARGE SCALE GENOMIC DNA]</scope>
</reference>
<keyword evidence="1" id="KW-0479">Metal-binding</keyword>
<protein>
    <recommendedName>
        <fullName evidence="3">CCHC-type domain-containing protein</fullName>
    </recommendedName>
</protein>